<dbReference type="OrthoDB" id="3350812at2759"/>
<evidence type="ECO:0000256" key="1">
    <source>
        <dbReference type="SAM" id="Phobius"/>
    </source>
</evidence>
<name>A0A9P5PQV2_9AGAR</name>
<sequence>LLLYDWMLMFPLELEVIWSDKLRPLNVLYVIQRYMPFVDIVAFTFAGRMIWPDLSLPGTGMYTTGIALTEGNRRIVSHISDLLEATIVILTLRTWALWEKDIRLTIGLPIFFVVCQVPIFYIIHLFLSVQTYIPSPVPQIGCVPLGGESMLYLDWVILMVYEAVILTLMLIPAFAYFRSGNWSALTTVVYRDGITYYLFLFGFSVTNVVAVLLLPVSPFIFRLVTSAHPLAQSDFLVFFPPQRVMHTLLTSRVILHIRSQLRKPQLILLRDVSDPAISLSHGTIPPLSGDSTEV</sequence>
<feature type="transmembrane region" description="Helical" evidence="1">
    <location>
        <begin position="150"/>
        <end position="174"/>
    </location>
</feature>
<feature type="non-terminal residue" evidence="3">
    <location>
        <position position="1"/>
    </location>
</feature>
<gene>
    <name evidence="3" type="ORF">BDP27DRAFT_1220596</name>
</gene>
<organism evidence="3 4">
    <name type="scientific">Rhodocollybia butyracea</name>
    <dbReference type="NCBI Taxonomy" id="206335"/>
    <lineage>
        <taxon>Eukaryota</taxon>
        <taxon>Fungi</taxon>
        <taxon>Dikarya</taxon>
        <taxon>Basidiomycota</taxon>
        <taxon>Agaricomycotina</taxon>
        <taxon>Agaricomycetes</taxon>
        <taxon>Agaricomycetidae</taxon>
        <taxon>Agaricales</taxon>
        <taxon>Marasmiineae</taxon>
        <taxon>Omphalotaceae</taxon>
        <taxon>Rhodocollybia</taxon>
    </lineage>
</organism>
<feature type="transmembrane region" description="Helical" evidence="1">
    <location>
        <begin position="104"/>
        <end position="129"/>
    </location>
</feature>
<keyword evidence="4" id="KW-1185">Reference proteome</keyword>
<dbReference type="EMBL" id="JADNRY010000040">
    <property type="protein sequence ID" value="KAF9070506.1"/>
    <property type="molecule type" value="Genomic_DNA"/>
</dbReference>
<feature type="domain" description="DUF6533" evidence="2">
    <location>
        <begin position="1"/>
        <end position="38"/>
    </location>
</feature>
<keyword evidence="1" id="KW-1133">Transmembrane helix</keyword>
<feature type="transmembrane region" description="Helical" evidence="1">
    <location>
        <begin position="194"/>
        <end position="214"/>
    </location>
</feature>
<keyword evidence="1" id="KW-0812">Transmembrane</keyword>
<dbReference type="InterPro" id="IPR045340">
    <property type="entry name" value="DUF6533"/>
</dbReference>
<proteinExistence type="predicted"/>
<comment type="caution">
    <text evidence="3">The sequence shown here is derived from an EMBL/GenBank/DDBJ whole genome shotgun (WGS) entry which is preliminary data.</text>
</comment>
<accession>A0A9P5PQV2</accession>
<dbReference type="Pfam" id="PF20151">
    <property type="entry name" value="DUF6533"/>
    <property type="match status" value="1"/>
</dbReference>
<feature type="transmembrane region" description="Helical" evidence="1">
    <location>
        <begin position="82"/>
        <end position="98"/>
    </location>
</feature>
<evidence type="ECO:0000259" key="2">
    <source>
        <dbReference type="Pfam" id="PF20151"/>
    </source>
</evidence>
<keyword evidence="1" id="KW-0472">Membrane</keyword>
<evidence type="ECO:0000313" key="4">
    <source>
        <dbReference type="Proteomes" id="UP000772434"/>
    </source>
</evidence>
<evidence type="ECO:0000313" key="3">
    <source>
        <dbReference type="EMBL" id="KAF9070506.1"/>
    </source>
</evidence>
<protein>
    <recommendedName>
        <fullName evidence="2">DUF6533 domain-containing protein</fullName>
    </recommendedName>
</protein>
<reference evidence="3" key="1">
    <citation type="submission" date="2020-11" db="EMBL/GenBank/DDBJ databases">
        <authorList>
            <consortium name="DOE Joint Genome Institute"/>
            <person name="Ahrendt S."/>
            <person name="Riley R."/>
            <person name="Andreopoulos W."/>
            <person name="Labutti K."/>
            <person name="Pangilinan J."/>
            <person name="Ruiz-Duenas F.J."/>
            <person name="Barrasa J.M."/>
            <person name="Sanchez-Garcia M."/>
            <person name="Camarero S."/>
            <person name="Miyauchi S."/>
            <person name="Serrano A."/>
            <person name="Linde D."/>
            <person name="Babiker R."/>
            <person name="Drula E."/>
            <person name="Ayuso-Fernandez I."/>
            <person name="Pacheco R."/>
            <person name="Padilla G."/>
            <person name="Ferreira P."/>
            <person name="Barriuso J."/>
            <person name="Kellner H."/>
            <person name="Castanera R."/>
            <person name="Alfaro M."/>
            <person name="Ramirez L."/>
            <person name="Pisabarro A.G."/>
            <person name="Kuo A."/>
            <person name="Tritt A."/>
            <person name="Lipzen A."/>
            <person name="He G."/>
            <person name="Yan M."/>
            <person name="Ng V."/>
            <person name="Cullen D."/>
            <person name="Martin F."/>
            <person name="Rosso M.-N."/>
            <person name="Henrissat B."/>
            <person name="Hibbett D."/>
            <person name="Martinez A.T."/>
            <person name="Grigoriev I.V."/>
        </authorList>
    </citation>
    <scope>NUCLEOTIDE SEQUENCE</scope>
    <source>
        <strain evidence="3">AH 40177</strain>
    </source>
</reference>
<dbReference type="Proteomes" id="UP000772434">
    <property type="component" value="Unassembled WGS sequence"/>
</dbReference>
<dbReference type="AlphaFoldDB" id="A0A9P5PQV2"/>